<dbReference type="Gene3D" id="1.25.40.10">
    <property type="entry name" value="Tetratricopeptide repeat domain"/>
    <property type="match status" value="1"/>
</dbReference>
<dbReference type="Proteomes" id="UP000782241">
    <property type="component" value="Unassembled WGS sequence"/>
</dbReference>
<dbReference type="InterPro" id="IPR011990">
    <property type="entry name" value="TPR-like_helical_dom_sf"/>
</dbReference>
<feature type="region of interest" description="Disordered" evidence="1">
    <location>
        <begin position="373"/>
        <end position="393"/>
    </location>
</feature>
<dbReference type="InterPro" id="IPR024983">
    <property type="entry name" value="CHAT_dom"/>
</dbReference>
<evidence type="ECO:0000256" key="1">
    <source>
        <dbReference type="SAM" id="MobiDB-lite"/>
    </source>
</evidence>
<dbReference type="EMBL" id="JAGPUO010000002">
    <property type="protein sequence ID" value="KAG5665087.1"/>
    <property type="molecule type" value="Genomic_DNA"/>
</dbReference>
<dbReference type="AlphaFoldDB" id="A0A9P7H8R3"/>
<feature type="compositionally biased region" description="Basic and acidic residues" evidence="1">
    <location>
        <begin position="375"/>
        <end position="393"/>
    </location>
</feature>
<feature type="domain" description="CHAT" evidence="2">
    <location>
        <begin position="528"/>
        <end position="869"/>
    </location>
</feature>
<organism evidence="3 4">
    <name type="scientific">Fusarium avenaceum</name>
    <dbReference type="NCBI Taxonomy" id="40199"/>
    <lineage>
        <taxon>Eukaryota</taxon>
        <taxon>Fungi</taxon>
        <taxon>Dikarya</taxon>
        <taxon>Ascomycota</taxon>
        <taxon>Pezizomycotina</taxon>
        <taxon>Sordariomycetes</taxon>
        <taxon>Hypocreomycetidae</taxon>
        <taxon>Hypocreales</taxon>
        <taxon>Nectriaceae</taxon>
        <taxon>Fusarium</taxon>
        <taxon>Fusarium tricinctum species complex</taxon>
    </lineage>
</organism>
<reference evidence="3" key="1">
    <citation type="submission" date="2021-04" db="EMBL/GenBank/DDBJ databases">
        <title>Draft genome of Fusarium avenaceum strain F156N33, isolated from an atmospheric sample in Virginia.</title>
        <authorList>
            <person name="Yang S."/>
            <person name="Vinatzer B.A."/>
            <person name="Coleman J."/>
        </authorList>
    </citation>
    <scope>NUCLEOTIDE SEQUENCE</scope>
    <source>
        <strain evidence="3">F156N33</strain>
    </source>
</reference>
<dbReference type="Pfam" id="PF12770">
    <property type="entry name" value="CHAT"/>
    <property type="match status" value="1"/>
</dbReference>
<evidence type="ECO:0000259" key="2">
    <source>
        <dbReference type="Pfam" id="PF12770"/>
    </source>
</evidence>
<protein>
    <recommendedName>
        <fullName evidence="2">CHAT domain-containing protein</fullName>
    </recommendedName>
</protein>
<comment type="caution">
    <text evidence="3">The sequence shown here is derived from an EMBL/GenBank/DDBJ whole genome shotgun (WGS) entry which is preliminary data.</text>
</comment>
<name>A0A9P7H8R3_9HYPO</name>
<keyword evidence="4" id="KW-1185">Reference proteome</keyword>
<sequence length="870" mass="97328">MLEDTIQKQVQQAMLAAPPEDHDRPIYLSRLAQQLHRKYAASKATAYLDQSIKLLQQAIEIAPLDHLNRPRILHILSFQLHERYLRTKDFPDLESAVLIARDAIDNVSDDDPLLATIFSTLGITLKDRYSAKGIKWDLDEAVDCSRRAVAAVADDDAARARHLDTLGIHLGYQHWRGGIGSNPELKSSLEEAIAVSREAVRLTPKGHPESAGRWKNLGTHLGHRYHSGQTADGLEESIQCHIAALRSDYSPPLRRIQAARDVLPHFSDISDWDRAFMVVAEAISLVPKIIFRSSQHSDKLYVLSQLSGLASDAAAIALNAGKDLFTALRLLEMGRGVLTQSMEEMRTDRASLQVQHPELAESLSQIRSALEDPLQYDKKSEDPESSWLEHSRRQRRADEQLANLLGEIRKQPGFEDYLTPPSEADIKEAAKKGPVVVINVSQFRCDAIIVEPHQLRLLPLPKLSLADVEDLYSLSASGPMPVGTKGPVDDGFNIWEAVVASHEWDDTSNRRAWGDLSKEPQAALGSPKVLKWLWEAVAEPVMGGLGLTHKPMDDNWPHVWWIPTGSLSKFPIHAAGNYYPGTAETVLDRCVSSYSSCIKSLLKGRLHQLLVSGTPHALLIGMETTQGLHSPLPFARREVELVKTVCRSMGVTPVEPQRRKQAVLSNLAKCTIFHFAGHGESKTKDPLKSQLLLDDWKSDPFTVTSLLDTKLHDSSPFLAYLSACGTGRIDEERYSDESIHLISACQLAGFRHVVGTLWEVNDESCVDVARITYEMMRNEGLKNESVSRGLHAASLYLRDMWSQRLLNNRTSRKEAGSRISDRLFTSRKFNGQDREKDIGRDVVSCDDDDDDDKNEDMRPLYWVPYVHFGV</sequence>
<evidence type="ECO:0000313" key="4">
    <source>
        <dbReference type="Proteomes" id="UP000782241"/>
    </source>
</evidence>
<accession>A0A9P7H8R3</accession>
<gene>
    <name evidence="3" type="ORF">KAF25_008821</name>
</gene>
<proteinExistence type="predicted"/>
<evidence type="ECO:0000313" key="3">
    <source>
        <dbReference type="EMBL" id="KAG5665087.1"/>
    </source>
</evidence>